<dbReference type="eggNOG" id="ENOG502RRQ2">
    <property type="taxonomic scope" value="Eukaryota"/>
</dbReference>
<dbReference type="Gene3D" id="3.40.50.1820">
    <property type="entry name" value="alpha/beta hydrolase"/>
    <property type="match status" value="1"/>
</dbReference>
<dbReference type="STRING" id="77586.A0A0D9WZR5"/>
<protein>
    <recommendedName>
        <fullName evidence="3">Fungal lipase-like domain-containing protein</fullName>
    </recommendedName>
</protein>
<dbReference type="Proteomes" id="UP000032180">
    <property type="component" value="Chromosome 7"/>
</dbReference>
<evidence type="ECO:0008006" key="3">
    <source>
        <dbReference type="Google" id="ProtNLM"/>
    </source>
</evidence>
<dbReference type="HOGENOM" id="CLU_042725_2_1_1"/>
<keyword evidence="2" id="KW-1185">Reference proteome</keyword>
<dbReference type="PANTHER" id="PTHR31479:SF25">
    <property type="entry name" value="OS07G0527900 PROTEIN"/>
    <property type="match status" value="1"/>
</dbReference>
<organism evidence="1 2">
    <name type="scientific">Leersia perrieri</name>
    <dbReference type="NCBI Taxonomy" id="77586"/>
    <lineage>
        <taxon>Eukaryota</taxon>
        <taxon>Viridiplantae</taxon>
        <taxon>Streptophyta</taxon>
        <taxon>Embryophyta</taxon>
        <taxon>Tracheophyta</taxon>
        <taxon>Spermatophyta</taxon>
        <taxon>Magnoliopsida</taxon>
        <taxon>Liliopsida</taxon>
        <taxon>Poales</taxon>
        <taxon>Poaceae</taxon>
        <taxon>BOP clade</taxon>
        <taxon>Oryzoideae</taxon>
        <taxon>Oryzeae</taxon>
        <taxon>Oryzinae</taxon>
        <taxon>Leersia</taxon>
    </lineage>
</organism>
<sequence length="359" mass="41365">MHVRRGKEEHRRCVAACHVKGVYVIESDIHKRRVYSRDALAPSWWNTFGFRPLDVIKDDKLIFGIIYEYEAAAGLVHHPSAPHYVVAFRGTMLRHRKAMTEDLRHDIKVMVNTLPESTRFNISREMVEKLLHGVTNNANVASCNVWLAGHSLGASHALDVGRFMMTEKGFNLPTFLFNPPQVSLAPVIDLLRPIEAVKEGIYTASYFLKARLGEGLQKPHKDNMIELFKKLAPWTPELFVHEKDPICQGYIYYFEQSQNVQERFHGVARSAKTLSYRDMLCAAFGKEKERPHLLPSARLWKNSAMVDVDEDAEDQHKCKPLRYLQRLKKQAVKAHSLKQWWKPDSELSLNSTLYNYPSP</sequence>
<reference evidence="2" key="2">
    <citation type="submission" date="2013-12" db="EMBL/GenBank/DDBJ databases">
        <authorList>
            <person name="Yu Y."/>
            <person name="Lee S."/>
            <person name="de Baynast K."/>
            <person name="Wissotski M."/>
            <person name="Liu L."/>
            <person name="Talag J."/>
            <person name="Goicoechea J."/>
            <person name="Angelova A."/>
            <person name="Jetty R."/>
            <person name="Kudrna D."/>
            <person name="Golser W."/>
            <person name="Rivera L."/>
            <person name="Zhang J."/>
            <person name="Wing R."/>
        </authorList>
    </citation>
    <scope>NUCLEOTIDE SEQUENCE</scope>
</reference>
<dbReference type="PANTHER" id="PTHR31479">
    <property type="entry name" value="ALPHA/BETA-HYDROLASES SUPERFAMILY PROTEIN"/>
    <property type="match status" value="1"/>
</dbReference>
<dbReference type="InterPro" id="IPR029058">
    <property type="entry name" value="AB_hydrolase_fold"/>
</dbReference>
<dbReference type="SUPFAM" id="SSF53474">
    <property type="entry name" value="alpha/beta-Hydrolases"/>
    <property type="match status" value="1"/>
</dbReference>
<dbReference type="EnsemblPlants" id="LPERR07G14520.1">
    <property type="protein sequence ID" value="LPERR07G14520.1"/>
    <property type="gene ID" value="LPERR07G14520"/>
</dbReference>
<evidence type="ECO:0000313" key="1">
    <source>
        <dbReference type="EnsemblPlants" id="LPERR07G14520.1"/>
    </source>
</evidence>
<evidence type="ECO:0000313" key="2">
    <source>
        <dbReference type="Proteomes" id="UP000032180"/>
    </source>
</evidence>
<reference evidence="1 2" key="1">
    <citation type="submission" date="2012-08" db="EMBL/GenBank/DDBJ databases">
        <title>Oryza genome evolution.</title>
        <authorList>
            <person name="Wing R.A."/>
        </authorList>
    </citation>
    <scope>NUCLEOTIDE SEQUENCE</scope>
</reference>
<dbReference type="Gramene" id="LPERR07G14520.1">
    <property type="protein sequence ID" value="LPERR07G14520.1"/>
    <property type="gene ID" value="LPERR07G14520"/>
</dbReference>
<reference evidence="1" key="3">
    <citation type="submission" date="2015-04" db="UniProtKB">
        <authorList>
            <consortium name="EnsemblPlants"/>
        </authorList>
    </citation>
    <scope>IDENTIFICATION</scope>
</reference>
<accession>A0A0D9WZR5</accession>
<proteinExistence type="predicted"/>
<dbReference type="AlphaFoldDB" id="A0A0D9WZR5"/>
<name>A0A0D9WZR5_9ORYZ</name>